<dbReference type="NCBIfam" id="TIGR01451">
    <property type="entry name" value="B_ant_repeat"/>
    <property type="match status" value="1"/>
</dbReference>
<evidence type="ECO:0000313" key="1">
    <source>
        <dbReference type="EMBL" id="ABF43875.1"/>
    </source>
</evidence>
<dbReference type="RefSeq" id="WP_011525615.1">
    <property type="nucleotide sequence ID" value="NC_008010.2"/>
</dbReference>
<dbReference type="SUPFAM" id="SSF117074">
    <property type="entry name" value="Hypothetical protein PA1324"/>
    <property type="match status" value="1"/>
</dbReference>
<gene>
    <name evidence="1" type="ordered locus">Dgeo_2441</name>
</gene>
<organism evidence="1 2">
    <name type="scientific">Deinococcus geothermalis (strain DSM 11300 / CIP 105573 / AG-3a)</name>
    <dbReference type="NCBI Taxonomy" id="319795"/>
    <lineage>
        <taxon>Bacteria</taxon>
        <taxon>Thermotogati</taxon>
        <taxon>Deinococcota</taxon>
        <taxon>Deinococci</taxon>
        <taxon>Deinococcales</taxon>
        <taxon>Deinococcaceae</taxon>
        <taxon>Deinococcus</taxon>
    </lineage>
</organism>
<evidence type="ECO:0008006" key="3">
    <source>
        <dbReference type="Google" id="ProtNLM"/>
    </source>
</evidence>
<dbReference type="KEGG" id="dge:Dgeo_2441"/>
<reference evidence="1" key="1">
    <citation type="submission" date="2006-04" db="EMBL/GenBank/DDBJ databases">
        <title>Complete sequence of plasmid1 pDGEO01 of Deinococcus geothermalis DSM 11300.</title>
        <authorList>
            <consortium name="US DOE Joint Genome Institute"/>
            <person name="Copeland A."/>
            <person name="Lucas S."/>
            <person name="Lapidus A."/>
            <person name="Barry K."/>
            <person name="Detter J.C."/>
            <person name="Glavina del Rio T."/>
            <person name="Hammon N."/>
            <person name="Israni S."/>
            <person name="Dalin E."/>
            <person name="Tice H."/>
            <person name="Pitluck S."/>
            <person name="Brettin T."/>
            <person name="Bruce D."/>
            <person name="Han C."/>
            <person name="Tapia R."/>
            <person name="Saunders E."/>
            <person name="Gilna P."/>
            <person name="Schmutz J."/>
            <person name="Larimer F."/>
            <person name="Land M."/>
            <person name="Hauser L."/>
            <person name="Kyrpides N."/>
            <person name="Kim E."/>
            <person name="Daly M.J."/>
            <person name="Fredrickson J.K."/>
            <person name="Makarova K.S."/>
            <person name="Gaidamakova E.K."/>
            <person name="Zhai M."/>
            <person name="Richardson P."/>
        </authorList>
    </citation>
    <scope>NUCLEOTIDE SEQUENCE</scope>
    <source>
        <strain evidence="1">DSM 11300</strain>
        <plasmid evidence="1">pDGEO01</plasmid>
    </source>
</reference>
<proteinExistence type="predicted"/>
<dbReference type="EMBL" id="CP000358">
    <property type="protein sequence ID" value="ABF43875.1"/>
    <property type="molecule type" value="Genomic_DNA"/>
</dbReference>
<dbReference type="eggNOG" id="COG4719">
    <property type="taxonomic scope" value="Bacteria"/>
</dbReference>
<dbReference type="HOGENOM" id="CLU_425617_0_0_0"/>
<accession>Q1J3Q9</accession>
<dbReference type="InterPro" id="IPR047589">
    <property type="entry name" value="DUF11_rpt"/>
</dbReference>
<dbReference type="Gene3D" id="2.60.40.10">
    <property type="entry name" value="Immunoglobulins"/>
    <property type="match status" value="1"/>
</dbReference>
<keyword evidence="2" id="KW-1185">Reference proteome</keyword>
<dbReference type="AlphaFoldDB" id="Q1J3Q9"/>
<geneLocation type="plasmid" evidence="1 2">
    <name>pDGEO01</name>
</geneLocation>
<dbReference type="InterPro" id="IPR013783">
    <property type="entry name" value="Ig-like_fold"/>
</dbReference>
<name>Q1J3Q9_DEIGD</name>
<dbReference type="eggNOG" id="COG4655">
    <property type="taxonomic scope" value="Bacteria"/>
</dbReference>
<protein>
    <recommendedName>
        <fullName evidence="3">DUF11 domain-containing protein</fullName>
    </recommendedName>
</protein>
<evidence type="ECO:0000313" key="2">
    <source>
        <dbReference type="Proteomes" id="UP000002431"/>
    </source>
</evidence>
<dbReference type="Proteomes" id="UP000002431">
    <property type="component" value="Plasmid pDGEO01"/>
</dbReference>
<keyword evidence="1" id="KW-0614">Plasmid</keyword>
<sequence length="643" mass="68091">MGDIADNVFFNRSHVLTSTDVTHKTATTVRVRLRVVVLVPIADVTIDLGVQLRAVASGNPELMTQTYTAPFPQTRTFSSSTVTVGTLVTSLLNQLQVSLTPNQTQVTLLGALPLPIPLDSIVNPLLTGLVSPIASQLSALLSPVLTTVLGGLVDPLLQLLGIQLGQATFSVMGISSLCPISGTVYRDLQPDGVRNNGENWSTGPNVYVNLVQNNQVLQSLLVTPGSGAYTFNDVPPGTFTLLVTTAAGAVTPIPPAGWLFVEPNPGLRTVTVLSTPLLNQDFGLFAGTRLQGLVFLDQGQSGGIPNDARQNGQEPPVAGVSLRLNNAIQTVTATTGTDGRYTLYWPAEWGNTGTLTVLGRPVTGVSDGTTVTQTADLAGSNVNGLPLDVTPGQDLIRSFGVVEFSAFTADASGRSGAPGRVRYTHFYRPGTLGTVNLSANGTAGVTYRFARDLNCNGVVEDAERTSITSFVVDQSWPREPDGRLRSCALEVEVQIPAGQPNGSIDTATLTATLSWSGSPVQDPRSLTDTTSITPQATLTKKLRNLTRNSEITESQVEAYPNETLEYCLEYQNLSGQTLNQLVLNDTLPTPLVYLPGTLRRDGLPLTDAADSDDGEVNDRQLTIRLASLAAGATGNVCFQVRVP</sequence>